<dbReference type="PANTHER" id="PTHR12025">
    <property type="entry name" value="VASCULAR ENDOTHELIAL GROWTH FACTOR"/>
    <property type="match status" value="1"/>
</dbReference>
<evidence type="ECO:0000256" key="1">
    <source>
        <dbReference type="ARBA" id="ARBA00023030"/>
    </source>
</evidence>
<dbReference type="GO" id="GO:0005615">
    <property type="term" value="C:extracellular space"/>
    <property type="evidence" value="ECO:0007669"/>
    <property type="project" value="TreeGrafter"/>
</dbReference>
<dbReference type="GO" id="GO:0001666">
    <property type="term" value="P:response to hypoxia"/>
    <property type="evidence" value="ECO:0007669"/>
    <property type="project" value="TreeGrafter"/>
</dbReference>
<keyword evidence="1 3" id="KW-0339">Growth factor</keyword>
<evidence type="ECO:0000256" key="3">
    <source>
        <dbReference type="RuleBase" id="RU003818"/>
    </source>
</evidence>
<dbReference type="SMART" id="SM00141">
    <property type="entry name" value="PDGF"/>
    <property type="match status" value="1"/>
</dbReference>
<dbReference type="Gene3D" id="2.10.90.10">
    <property type="entry name" value="Cystine-knot cytokines"/>
    <property type="match status" value="1"/>
</dbReference>
<evidence type="ECO:0000313" key="8">
    <source>
        <dbReference type="Ensembl" id="ENSCMIP00000008208.1"/>
    </source>
</evidence>
<feature type="compositionally biased region" description="Polar residues" evidence="4">
    <location>
        <begin position="160"/>
        <end position="174"/>
    </location>
</feature>
<keyword evidence="9" id="KW-1185">Reference proteome</keyword>
<reference evidence="7 9" key="3">
    <citation type="journal article" date="2014" name="Nature">
        <title>Elephant shark genome provides unique insights into gnathostome evolution.</title>
        <authorList>
            <consortium name="International Elephant Shark Genome Sequencing Consortium"/>
            <person name="Venkatesh B."/>
            <person name="Lee A.P."/>
            <person name="Ravi V."/>
            <person name="Maurya A.K."/>
            <person name="Lian M.M."/>
            <person name="Swann J.B."/>
            <person name="Ohta Y."/>
            <person name="Flajnik M.F."/>
            <person name="Sutoh Y."/>
            <person name="Kasahara M."/>
            <person name="Hoon S."/>
            <person name="Gangu V."/>
            <person name="Roy S.W."/>
            <person name="Irimia M."/>
            <person name="Korzh V."/>
            <person name="Kondrychyn I."/>
            <person name="Lim Z.W."/>
            <person name="Tay B.H."/>
            <person name="Tohari S."/>
            <person name="Kong K.W."/>
            <person name="Ho S."/>
            <person name="Lorente-Galdos B."/>
            <person name="Quilez J."/>
            <person name="Marques-Bonet T."/>
            <person name="Raney B.J."/>
            <person name="Ingham P.W."/>
            <person name="Tay A."/>
            <person name="Hillier L.W."/>
            <person name="Minx P."/>
            <person name="Boehm T."/>
            <person name="Wilson R.K."/>
            <person name="Brenner S."/>
            <person name="Warren W.C."/>
        </authorList>
    </citation>
    <scope>NUCLEOTIDE SEQUENCE</scope>
    <source>
        <tissue evidence="7">Gills</tissue>
    </source>
</reference>
<dbReference type="GO" id="GO:0038084">
    <property type="term" value="P:vascular endothelial growth factor signaling pathway"/>
    <property type="evidence" value="ECO:0007669"/>
    <property type="project" value="TreeGrafter"/>
</dbReference>
<protein>
    <submittedName>
        <fullName evidence="7">Placenta growth factor-like protein</fullName>
    </submittedName>
    <submittedName>
        <fullName evidence="8">Vascular endothelial growth factor A-like</fullName>
    </submittedName>
</protein>
<dbReference type="EMBL" id="JW865311">
    <property type="protein sequence ID" value="AFO97828.1"/>
    <property type="molecule type" value="mRNA"/>
</dbReference>
<feature type="domain" description="Platelet-derived growth factor (PDGF) family profile" evidence="6">
    <location>
        <begin position="35"/>
        <end position="132"/>
    </location>
</feature>
<organism evidence="7">
    <name type="scientific">Callorhinchus milii</name>
    <name type="common">Ghost shark</name>
    <dbReference type="NCBI Taxonomy" id="7868"/>
    <lineage>
        <taxon>Eukaryota</taxon>
        <taxon>Metazoa</taxon>
        <taxon>Chordata</taxon>
        <taxon>Craniata</taxon>
        <taxon>Vertebrata</taxon>
        <taxon>Chondrichthyes</taxon>
        <taxon>Holocephali</taxon>
        <taxon>Chimaeriformes</taxon>
        <taxon>Callorhinchidae</taxon>
        <taxon>Callorhinchus</taxon>
    </lineage>
</organism>
<dbReference type="PROSITE" id="PS00249">
    <property type="entry name" value="PDGF_1"/>
    <property type="match status" value="1"/>
</dbReference>
<dbReference type="PROSITE" id="PS50278">
    <property type="entry name" value="PDGF_2"/>
    <property type="match status" value="1"/>
</dbReference>
<evidence type="ECO:0000313" key="7">
    <source>
        <dbReference type="EMBL" id="AFO97828.1"/>
    </source>
</evidence>
<feature type="region of interest" description="Disordered" evidence="4">
    <location>
        <begin position="122"/>
        <end position="189"/>
    </location>
</feature>
<evidence type="ECO:0000313" key="9">
    <source>
        <dbReference type="Proteomes" id="UP000314986"/>
    </source>
</evidence>
<evidence type="ECO:0000259" key="6">
    <source>
        <dbReference type="PROSITE" id="PS50278"/>
    </source>
</evidence>
<dbReference type="GO" id="GO:0008083">
    <property type="term" value="F:growth factor activity"/>
    <property type="evidence" value="ECO:0007669"/>
    <property type="project" value="UniProtKB-KW"/>
</dbReference>
<dbReference type="GO" id="GO:0050930">
    <property type="term" value="P:induction of positive chemotaxis"/>
    <property type="evidence" value="ECO:0007669"/>
    <property type="project" value="TreeGrafter"/>
</dbReference>
<dbReference type="SUPFAM" id="SSF57501">
    <property type="entry name" value="Cystine-knot cytokines"/>
    <property type="match status" value="1"/>
</dbReference>
<dbReference type="Ensembl" id="ENSCMIT00000008443.1">
    <property type="protein sequence ID" value="ENSCMIP00000008208.1"/>
    <property type="gene ID" value="ENSCMIG00000004409.1"/>
</dbReference>
<dbReference type="GO" id="GO:0016020">
    <property type="term" value="C:membrane"/>
    <property type="evidence" value="ECO:0007669"/>
    <property type="project" value="InterPro"/>
</dbReference>
<proteinExistence type="evidence at transcript level"/>
<dbReference type="GO" id="GO:0002040">
    <property type="term" value="P:sprouting angiogenesis"/>
    <property type="evidence" value="ECO:0007669"/>
    <property type="project" value="TreeGrafter"/>
</dbReference>
<dbReference type="AlphaFoldDB" id="V9KHI7"/>
<dbReference type="STRING" id="7868.ENSCMIP00000008208"/>
<dbReference type="GO" id="GO:0042056">
    <property type="term" value="F:chemoattractant activity"/>
    <property type="evidence" value="ECO:0007669"/>
    <property type="project" value="TreeGrafter"/>
</dbReference>
<gene>
    <name evidence="8" type="primary">LOC103190808</name>
</gene>
<dbReference type="GO" id="GO:0045766">
    <property type="term" value="P:positive regulation of angiogenesis"/>
    <property type="evidence" value="ECO:0007669"/>
    <property type="project" value="TreeGrafter"/>
</dbReference>
<feature type="compositionally biased region" description="Basic residues" evidence="4">
    <location>
        <begin position="129"/>
        <end position="150"/>
    </location>
</feature>
<dbReference type="InterPro" id="IPR023581">
    <property type="entry name" value="PD_growth_factor_CS"/>
</dbReference>
<dbReference type="InterPro" id="IPR000072">
    <property type="entry name" value="PDGF/VEGF_dom"/>
</dbReference>
<keyword evidence="2" id="KW-1015">Disulfide bond</keyword>
<feature type="compositionally biased region" description="Low complexity" evidence="4">
    <location>
        <begin position="175"/>
        <end position="189"/>
    </location>
</feature>
<dbReference type="InterPro" id="IPR029034">
    <property type="entry name" value="Cystine-knot_cytokine"/>
</dbReference>
<reference evidence="9" key="2">
    <citation type="journal article" date="2007" name="PLoS Biol.">
        <title>Survey sequencing and comparative analysis of the elephant shark (Callorhinchus milii) genome.</title>
        <authorList>
            <person name="Venkatesh B."/>
            <person name="Kirkness E.F."/>
            <person name="Loh Y.H."/>
            <person name="Halpern A.L."/>
            <person name="Lee A.P."/>
            <person name="Johnson J."/>
            <person name="Dandona N."/>
            <person name="Viswanathan L.D."/>
            <person name="Tay A."/>
            <person name="Venter J.C."/>
            <person name="Strausberg R.L."/>
            <person name="Brenner S."/>
        </authorList>
    </citation>
    <scope>NUCLEOTIDE SEQUENCE [LARGE SCALE GENOMIC DNA]</scope>
</reference>
<keyword evidence="5" id="KW-0732">Signal</keyword>
<reference evidence="8" key="4">
    <citation type="submission" date="2025-05" db="UniProtKB">
        <authorList>
            <consortium name="Ensembl"/>
        </authorList>
    </citation>
    <scope>IDENTIFICATION</scope>
</reference>
<name>V9KHI7_CALMI</name>
<dbReference type="PANTHER" id="PTHR12025:SF9">
    <property type="entry name" value="PLACENTA GROWTH FACTOR"/>
    <property type="match status" value="1"/>
</dbReference>
<accession>V9KHI7</accession>
<dbReference type="InterPro" id="IPR050507">
    <property type="entry name" value="PDGF/VEGF_growth_factor"/>
</dbReference>
<dbReference type="CDD" id="cd00135">
    <property type="entry name" value="PDGF"/>
    <property type="match status" value="1"/>
</dbReference>
<evidence type="ECO:0000256" key="4">
    <source>
        <dbReference type="SAM" id="MobiDB-lite"/>
    </source>
</evidence>
<dbReference type="GO" id="GO:0005172">
    <property type="term" value="F:vascular endothelial growth factor receptor binding"/>
    <property type="evidence" value="ECO:0007669"/>
    <property type="project" value="TreeGrafter"/>
</dbReference>
<feature type="chain" id="PRO_5044739515" evidence="5">
    <location>
        <begin position="28"/>
        <end position="220"/>
    </location>
</feature>
<dbReference type="GO" id="GO:0001938">
    <property type="term" value="P:positive regulation of endothelial cell proliferation"/>
    <property type="evidence" value="ECO:0007669"/>
    <property type="project" value="TreeGrafter"/>
</dbReference>
<evidence type="ECO:0000256" key="2">
    <source>
        <dbReference type="ARBA" id="ARBA00023157"/>
    </source>
</evidence>
<dbReference type="GeneTree" id="ENSGT00940000157284"/>
<evidence type="ECO:0000256" key="5">
    <source>
        <dbReference type="SAM" id="SignalP"/>
    </source>
</evidence>
<dbReference type="Pfam" id="PF00341">
    <property type="entry name" value="PDGF"/>
    <property type="match status" value="1"/>
</dbReference>
<dbReference type="GO" id="GO:0048010">
    <property type="term" value="P:vascular endothelial growth factor receptor signaling pathway"/>
    <property type="evidence" value="ECO:0007669"/>
    <property type="project" value="TreeGrafter"/>
</dbReference>
<comment type="similarity">
    <text evidence="3">Belongs to the PDGF/VEGF growth factor family.</text>
</comment>
<dbReference type="Proteomes" id="UP000314986">
    <property type="component" value="Unassembled WGS sequence"/>
</dbReference>
<reference evidence="9" key="1">
    <citation type="journal article" date="2006" name="Science">
        <title>Ancient noncoding elements conserved in the human genome.</title>
        <authorList>
            <person name="Venkatesh B."/>
            <person name="Kirkness E.F."/>
            <person name="Loh Y.H."/>
            <person name="Halpern A.L."/>
            <person name="Lee A.P."/>
            <person name="Johnson J."/>
            <person name="Dandona N."/>
            <person name="Viswanathan L.D."/>
            <person name="Tay A."/>
            <person name="Venter J.C."/>
            <person name="Strausberg R.L."/>
            <person name="Brenner S."/>
        </authorList>
    </citation>
    <scope>NUCLEOTIDE SEQUENCE [LARGE SCALE GENOMIC DNA]</scope>
</reference>
<dbReference type="GO" id="GO:0060754">
    <property type="term" value="P:positive regulation of mast cell chemotaxis"/>
    <property type="evidence" value="ECO:0007669"/>
    <property type="project" value="TreeGrafter"/>
</dbReference>
<sequence length="220" mass="25030">MDSAGVRRYSDTVLLLVFLLWVPACQPFKLSRTTEVILFEEVWNRSYCRTIEVLVDVIKEYPSESAYIFKPSCVPLFRCAGCCGDEKLQCTAQETHNITMQIIKLKPSEHVTQQEEKTFTEHSSCECRPRRKRLKGERRNSKRRGQKRNSSKLARETAPSRLNSLQLRASATQTPAAPGPAADGAGVPASHLNTMTRLSQRHSSQHNRCLIARRKSFHSR</sequence>
<feature type="signal peptide" evidence="5">
    <location>
        <begin position="1"/>
        <end position="27"/>
    </location>
</feature>